<keyword evidence="2" id="KW-1185">Reference proteome</keyword>
<accession>A0ABY0JQT6</accession>
<name>A0ABY0JQT6_9ENTR</name>
<protein>
    <recommendedName>
        <fullName evidence="3">Nucleoside 2-deoxyribosyltransferase</fullName>
    </recommendedName>
</protein>
<organism evidence="1 2">
    <name type="scientific">Citrobacter europaeus</name>
    <dbReference type="NCBI Taxonomy" id="1914243"/>
    <lineage>
        <taxon>Bacteria</taxon>
        <taxon>Pseudomonadati</taxon>
        <taxon>Pseudomonadota</taxon>
        <taxon>Gammaproteobacteria</taxon>
        <taxon>Enterobacterales</taxon>
        <taxon>Enterobacteriaceae</taxon>
        <taxon>Citrobacter</taxon>
    </lineage>
</organism>
<gene>
    <name evidence="1" type="ORF">BN4901_2792</name>
</gene>
<comment type="caution">
    <text evidence="1">The sequence shown here is derived from an EMBL/GenBank/DDBJ whole genome shotgun (WGS) entry which is preliminary data.</text>
</comment>
<proteinExistence type="predicted"/>
<evidence type="ECO:0000313" key="1">
    <source>
        <dbReference type="EMBL" id="SBW25877.1"/>
    </source>
</evidence>
<sequence>MTTTATESKKPVQETRSCFVIMPIADMPNYENGHFSRVYNHLIKPACADAGFKPIRADEVSNSNFIVLDILKRIVECDIAICDLSSRNPNVMYELGLRQAFNKKTVLIKDDKTISPFDVQAFRYCEYDSTMRIDNAQVNAKSISKALTSTFSADENDVNSIVQLLKIQPAQVGEKTILSQENTLILKAIKELQQRITPQSVLDVSSSDYRLGRYSNPGESLAEQLEVCSLQQLLGNSYSHKKTNKFFGILSGVLQDKYNREYYAFKIGHKINRIEADSSELSLLIEDDDDIPF</sequence>
<dbReference type="Proteomes" id="UP000195338">
    <property type="component" value="Unassembled WGS sequence"/>
</dbReference>
<evidence type="ECO:0008006" key="3">
    <source>
        <dbReference type="Google" id="ProtNLM"/>
    </source>
</evidence>
<reference evidence="1 2" key="1">
    <citation type="submission" date="2016-04" db="EMBL/GenBank/DDBJ databases">
        <authorList>
            <person name="Mornico D."/>
        </authorList>
    </citation>
    <scope>NUCLEOTIDE SEQUENCE [LARGE SCALE GENOMIC DNA]</scope>
    <source>
        <strain evidence="1 2">A121</strain>
    </source>
</reference>
<evidence type="ECO:0000313" key="2">
    <source>
        <dbReference type="Proteomes" id="UP000195338"/>
    </source>
</evidence>
<dbReference type="EMBL" id="FLUX01000033">
    <property type="protein sequence ID" value="SBW25877.1"/>
    <property type="molecule type" value="Genomic_DNA"/>
</dbReference>
<dbReference type="RefSeq" id="WP_087051155.1">
    <property type="nucleotide sequence ID" value="NZ_FLUX01000033.1"/>
</dbReference>
<dbReference type="Gene3D" id="3.40.50.450">
    <property type="match status" value="1"/>
</dbReference>